<reference evidence="1 2" key="1">
    <citation type="submission" date="2019-02" db="EMBL/GenBank/DDBJ databases">
        <title>Planctomycetal bacteria perform biofilm scaping via a novel small molecule.</title>
        <authorList>
            <person name="Jeske O."/>
            <person name="Boedeker C."/>
            <person name="Wiegand S."/>
            <person name="Breitling P."/>
            <person name="Kallscheuer N."/>
            <person name="Jogler M."/>
            <person name="Rohde M."/>
            <person name="Petersen J."/>
            <person name="Medema M.H."/>
            <person name="Surup F."/>
            <person name="Jogler C."/>
        </authorList>
    </citation>
    <scope>NUCLEOTIDE SEQUENCE [LARGE SCALE GENOMIC DNA]</scope>
    <source>
        <strain evidence="1 2">Mal15</strain>
    </source>
</reference>
<gene>
    <name evidence="1" type="ORF">Mal15_65720</name>
</gene>
<dbReference type="Proteomes" id="UP000321353">
    <property type="component" value="Chromosome"/>
</dbReference>
<dbReference type="AlphaFoldDB" id="A0A5B9MQE8"/>
<dbReference type="EMBL" id="CP036264">
    <property type="protein sequence ID" value="QEG02451.1"/>
    <property type="molecule type" value="Genomic_DNA"/>
</dbReference>
<keyword evidence="2" id="KW-1185">Reference proteome</keyword>
<dbReference type="PROSITE" id="PS51257">
    <property type="entry name" value="PROKAR_LIPOPROTEIN"/>
    <property type="match status" value="1"/>
</dbReference>
<protein>
    <submittedName>
        <fullName evidence="1">Uncharacterized protein</fullName>
    </submittedName>
</protein>
<name>A0A5B9MQE8_9BACT</name>
<dbReference type="KEGG" id="smam:Mal15_65720"/>
<evidence type="ECO:0000313" key="2">
    <source>
        <dbReference type="Proteomes" id="UP000321353"/>
    </source>
</evidence>
<dbReference type="RefSeq" id="WP_147871390.1">
    <property type="nucleotide sequence ID" value="NZ_CP036264.1"/>
</dbReference>
<proteinExistence type="predicted"/>
<accession>A0A5B9MQE8</accession>
<sequence>MRFFRDSFFIVLFGFPFVSAGGCGGSNEPTMAPRTEEQIQAYKEDVYAAEEADSAAAEEE</sequence>
<evidence type="ECO:0000313" key="1">
    <source>
        <dbReference type="EMBL" id="QEG02451.1"/>
    </source>
</evidence>
<organism evidence="1 2">
    <name type="scientific">Stieleria maiorica</name>
    <dbReference type="NCBI Taxonomy" id="2795974"/>
    <lineage>
        <taxon>Bacteria</taxon>
        <taxon>Pseudomonadati</taxon>
        <taxon>Planctomycetota</taxon>
        <taxon>Planctomycetia</taxon>
        <taxon>Pirellulales</taxon>
        <taxon>Pirellulaceae</taxon>
        <taxon>Stieleria</taxon>
    </lineage>
</organism>